<sequence length="83" mass="9786">MVCDFVSIVAEKIAIIPLKSYGLNYVPRVLQAVIEVETLQDFFETEFKMFPFYLVRVEKMLTYLALNDTLLMHSFYPYIQHIS</sequence>
<comment type="caution">
    <text evidence="1">The sequence shown here is derived from an EMBL/GenBank/DDBJ whole genome shotgun (WGS) entry which is preliminary data.</text>
</comment>
<protein>
    <submittedName>
        <fullName evidence="1">Uncharacterized protein</fullName>
    </submittedName>
</protein>
<evidence type="ECO:0000313" key="2">
    <source>
        <dbReference type="Proteomes" id="UP000321301"/>
    </source>
</evidence>
<organism evidence="1 2">
    <name type="scientific">Cyclobacterium qasimii</name>
    <dbReference type="NCBI Taxonomy" id="1350429"/>
    <lineage>
        <taxon>Bacteria</taxon>
        <taxon>Pseudomonadati</taxon>
        <taxon>Bacteroidota</taxon>
        <taxon>Cytophagia</taxon>
        <taxon>Cytophagales</taxon>
        <taxon>Cyclobacteriaceae</taxon>
        <taxon>Cyclobacterium</taxon>
    </lineage>
</organism>
<dbReference type="AlphaFoldDB" id="A0A512CHB0"/>
<evidence type="ECO:0000313" key="1">
    <source>
        <dbReference type="EMBL" id="GEO23603.1"/>
    </source>
</evidence>
<proteinExistence type="predicted"/>
<name>A0A512CHB0_9BACT</name>
<dbReference type="EMBL" id="BJYV01000025">
    <property type="protein sequence ID" value="GEO23603.1"/>
    <property type="molecule type" value="Genomic_DNA"/>
</dbReference>
<gene>
    <name evidence="1" type="ORF">CQA01_41370</name>
</gene>
<reference evidence="1 2" key="1">
    <citation type="submission" date="2019-07" db="EMBL/GenBank/DDBJ databases">
        <title>Whole genome shotgun sequence of Cyclobacterium qasimii NBRC 106168.</title>
        <authorList>
            <person name="Hosoyama A."/>
            <person name="Uohara A."/>
            <person name="Ohji S."/>
            <person name="Ichikawa N."/>
        </authorList>
    </citation>
    <scope>NUCLEOTIDE SEQUENCE [LARGE SCALE GENOMIC DNA]</scope>
    <source>
        <strain evidence="1 2">NBRC 106168</strain>
    </source>
</reference>
<accession>A0A512CHB0</accession>
<dbReference type="Proteomes" id="UP000321301">
    <property type="component" value="Unassembled WGS sequence"/>
</dbReference>
<keyword evidence="2" id="KW-1185">Reference proteome</keyword>